<dbReference type="PANTHER" id="PTHR43068:SF1">
    <property type="entry name" value="SLR1854 PROTEIN"/>
    <property type="match status" value="1"/>
</dbReference>
<protein>
    <recommendedName>
        <fullName evidence="3">Class I glutamine amidotransferase-like protein</fullName>
    </recommendedName>
</protein>
<dbReference type="Gene3D" id="3.40.50.880">
    <property type="match status" value="1"/>
</dbReference>
<organism evidence="1 2">
    <name type="scientific">Conoideocrella luteorostrata</name>
    <dbReference type="NCBI Taxonomy" id="1105319"/>
    <lineage>
        <taxon>Eukaryota</taxon>
        <taxon>Fungi</taxon>
        <taxon>Dikarya</taxon>
        <taxon>Ascomycota</taxon>
        <taxon>Pezizomycotina</taxon>
        <taxon>Sordariomycetes</taxon>
        <taxon>Hypocreomycetidae</taxon>
        <taxon>Hypocreales</taxon>
        <taxon>Clavicipitaceae</taxon>
        <taxon>Conoideocrella</taxon>
    </lineage>
</organism>
<evidence type="ECO:0000313" key="2">
    <source>
        <dbReference type="Proteomes" id="UP001251528"/>
    </source>
</evidence>
<reference evidence="1" key="1">
    <citation type="submission" date="2023-06" db="EMBL/GenBank/DDBJ databases">
        <title>Conoideocrella luteorostrata (Hypocreales: Clavicipitaceae), a potential biocontrol fungus for elongate hemlock scale in United States Christmas tree production areas.</title>
        <authorList>
            <person name="Barrett H."/>
            <person name="Lovett B."/>
            <person name="Macias A.M."/>
            <person name="Stajich J.E."/>
            <person name="Kasson M.T."/>
        </authorList>
    </citation>
    <scope>NUCLEOTIDE SEQUENCE</scope>
    <source>
        <strain evidence="1">ARSEF 14590</strain>
    </source>
</reference>
<dbReference type="AlphaFoldDB" id="A0AAJ0G286"/>
<accession>A0AAJ0G286</accession>
<dbReference type="Proteomes" id="UP001251528">
    <property type="component" value="Unassembled WGS sequence"/>
</dbReference>
<evidence type="ECO:0008006" key="3">
    <source>
        <dbReference type="Google" id="ProtNLM"/>
    </source>
</evidence>
<dbReference type="EMBL" id="JASWJB010000011">
    <property type="protein sequence ID" value="KAK2612809.1"/>
    <property type="molecule type" value="Genomic_DNA"/>
</dbReference>
<gene>
    <name evidence="1" type="ORF">QQS21_001089</name>
</gene>
<dbReference type="SUPFAM" id="SSF52317">
    <property type="entry name" value="Class I glutamine amidotransferase-like"/>
    <property type="match status" value="1"/>
</dbReference>
<dbReference type="PANTHER" id="PTHR43068">
    <property type="entry name" value="SLR1854 PROTEIN"/>
    <property type="match status" value="1"/>
</dbReference>
<sequence length="243" mass="26651">MADYGHDPTETAVPFMAFKDAGFQVSIATEVGKSPKCDAKMLEGITQKLFGASRSVVSQYSAMSQSPEWTNPTSWSSPAFTLDDFDMVFLPGGHEKSVRQVIDASTVHKMLLDFFPKTRKPSNKAVGAVCHGVMVLSQAKGEGGKSVIHDAVTTTLPGRFEQVAFWGTRAFLGDYYKTYGAGSEDVETSVSVDVLREKKSCLNLPSSLKVWPPPFLIFSNVGIGDRYETHWMMRVFNSKAVSD</sequence>
<proteinExistence type="predicted"/>
<dbReference type="InterPro" id="IPR032633">
    <property type="entry name" value="ThiJ-like"/>
</dbReference>
<dbReference type="InterPro" id="IPR029062">
    <property type="entry name" value="Class_I_gatase-like"/>
</dbReference>
<name>A0AAJ0G286_9HYPO</name>
<comment type="caution">
    <text evidence="1">The sequence shown here is derived from an EMBL/GenBank/DDBJ whole genome shotgun (WGS) entry which is preliminary data.</text>
</comment>
<keyword evidence="2" id="KW-1185">Reference proteome</keyword>
<evidence type="ECO:0000313" key="1">
    <source>
        <dbReference type="EMBL" id="KAK2612809.1"/>
    </source>
</evidence>
<dbReference type="Pfam" id="PF17124">
    <property type="entry name" value="ThiJ_like"/>
    <property type="match status" value="1"/>
</dbReference>